<evidence type="ECO:0000313" key="5">
    <source>
        <dbReference type="EMBL" id="MCC2127565.1"/>
    </source>
</evidence>
<name>A0AAE3DCP3_9FIRM</name>
<feature type="compositionally biased region" description="Low complexity" evidence="1">
    <location>
        <begin position="1597"/>
        <end position="1639"/>
    </location>
</feature>
<evidence type="ECO:0000256" key="2">
    <source>
        <dbReference type="SAM" id="Phobius"/>
    </source>
</evidence>
<feature type="transmembrane region" description="Helical" evidence="2">
    <location>
        <begin position="1647"/>
        <end position="1666"/>
    </location>
</feature>
<proteinExistence type="predicted"/>
<protein>
    <recommendedName>
        <fullName evidence="4">Bacterial repeat domain-containing protein</fullName>
    </recommendedName>
</protein>
<reference evidence="5 6" key="1">
    <citation type="submission" date="2021-10" db="EMBL/GenBank/DDBJ databases">
        <title>Anaerobic single-cell dispensing facilitates the cultivation of human gut bacteria.</title>
        <authorList>
            <person name="Afrizal A."/>
        </authorList>
    </citation>
    <scope>NUCLEOTIDE SEQUENCE [LARGE SCALE GENOMIC DNA]</scope>
    <source>
        <strain evidence="5 6">CLA-AA-H276</strain>
    </source>
</reference>
<keyword evidence="2" id="KW-1133">Transmembrane helix</keyword>
<sequence>MRKRILSILLCLVMVVALFPTMAFAAEDTPLTESAAAETTLDEQDAEETPAPAAEEEPKAPEAPAAQQPAPTGEAAPEQTPDQQPEAQPQQPETEGSKGTEAAPTPEEQPVPPENNVEDQGEAQPEQQPAEGAGPADANSEETEEQPGDSVVTYTITFTDELGTASDETGSEITQAAEGTLVTITAKDRAEEGLLFTAWQAPEGLELADDTEEITTFTMPDSDVELAAEYAPLPEDAEALAEEEEIMLADASGATTGRGTKSDPYCVSTYAEMKRLLQTPASYYIKVVGMDNNATNDDTPVRILYGETDYKPMEAAISIPRYAHHHLEIATNIWFVADPTKKENGSIKNIFARLIDVESGSSLEVTGTGSLRVEVNTLTATNAIICNWGGELTIDGSVTLNGIQDFTSNVATRPIWINGGVTNIKGGYIYGHNNVTTVNYGGSSAIRFGETLAEGTVLNISGGTIKQVNNETNQGNENSCALYAKVANAIHLTGGIFEGGIKMAEDRPLSDLLAEGYQFYDMDANAFFDGSVSKTQKKLTVTPTGVNPTVIDKISLNIKSLNERKTLSDLECGYDPSSKMTLTDFVVRKGLNNTTDKIEGKNTPYDPQQDYTAMYTFEARRSYSFADTVENQVSVSGGDFWKADILDGSTKKLCVFVNFPSNQVKEVSMTMKSKGDFKTIEDLKCHSFVPDDKLELVNQMFFAGLKDTSNEHQITNLTAAYQPAADYTGVYVFKLKPGFSFAQDITDLAKKHVTISEGEIYGVDTMKNKDDAMLLRVFVSFEGTGSSISNVHLNFKPVGVRHQIADMSPVNWTPGEETLKLYNVCYYDGADTDADAKKLENIEAAYDRNKAYSVSFQLIGETGAVFADGFDKNSITLSDGKVWKVQRINKSKMVICVTFPASGDTATKINAVGLTIKPREQRKALADFVPTAITPEGMSVTSTNIYKDGTLYTGSYDANTAYSVGYSLNTKSGYAFENGFEKENVTVSNGTVQSVNVINNNYVIVYVDFPKDPTTDPNYVTEAVVQIAAPVAGEKPKGTVDIPVLGDNKDKVKKATMWWSGMLSGNTAFVAGQEYTAIVVLEPKEGVTFADDMKLNVNGKVVDLLSKDPTDGSVQFKIMFTAVDPSTGPNYVTEAAVQIAAPVAGEKPKGTVDIPVLGDNKDKVKKATMWWSGMLSGNTAFVAGQEYTAIVVLEPKEGVTFADDMKLNVNGKVVDLLAKDPTDGSVQFKVKFTATGSTHTHSYGTDWKYDDTNHWHECECGDKADIAAHSASEWIVDTAATETAAGAKHKECTVCKKVLETATIPATHTHSYGTDWKYDDTNHWHECECGDKADVAAHSASEWIVDTAATETTEGAKHKECTVCKKVLETATIPATHTHSYGTDWKYDDTNHWHECECGDKADVAAHSASEWIVDTAATETAEGAKHKECTVCKKVLETATIPATGSTHTHSYGTDWKYDDTNHWHECECGDKADIAAHSASEWIIDTAATETADGAKHKECTVCKKVLETATIPATGSTHTHSYGTDWKYDDTHHWHECTDASCPDKTASRIDKAEHTFVWKIDVPASQASTGTKHEECTVCGKKRNENTVIDKLPGSGSHHSSNNSNNNNTGTEAAAPEAAAPAPAASAPVTTTTSARTGDSSNLIGWLAALFVSGGVLTVLGLNGKKRKESEDE</sequence>
<keyword evidence="2" id="KW-0472">Membrane</keyword>
<dbReference type="RefSeq" id="WP_308460167.1">
    <property type="nucleotide sequence ID" value="NZ_JAJEPS010000024.1"/>
</dbReference>
<dbReference type="InterPro" id="IPR044060">
    <property type="entry name" value="Bacterial_rp_domain"/>
</dbReference>
<feature type="compositionally biased region" description="Low complexity" evidence="1">
    <location>
        <begin position="62"/>
        <end position="106"/>
    </location>
</feature>
<feature type="domain" description="Bacterial repeat" evidence="4">
    <location>
        <begin position="154"/>
        <end position="231"/>
    </location>
</feature>
<evidence type="ECO:0000256" key="3">
    <source>
        <dbReference type="SAM" id="SignalP"/>
    </source>
</evidence>
<keyword evidence="3" id="KW-0732">Signal</keyword>
<organism evidence="5 6">
    <name type="scientific">Hominiventricola filiformis</name>
    <dbReference type="NCBI Taxonomy" id="2885352"/>
    <lineage>
        <taxon>Bacteria</taxon>
        <taxon>Bacillati</taxon>
        <taxon>Bacillota</taxon>
        <taxon>Clostridia</taxon>
        <taxon>Lachnospirales</taxon>
        <taxon>Lachnospiraceae</taxon>
        <taxon>Hominiventricola</taxon>
    </lineage>
</organism>
<keyword evidence="2" id="KW-0812">Transmembrane</keyword>
<feature type="region of interest" description="Disordered" evidence="1">
    <location>
        <begin position="1591"/>
        <end position="1641"/>
    </location>
</feature>
<dbReference type="EMBL" id="JAJEPS010000024">
    <property type="protein sequence ID" value="MCC2127565.1"/>
    <property type="molecule type" value="Genomic_DNA"/>
</dbReference>
<dbReference type="Pfam" id="PF18998">
    <property type="entry name" value="Flg_new_2"/>
    <property type="match status" value="1"/>
</dbReference>
<feature type="chain" id="PRO_5042100256" description="Bacterial repeat domain-containing protein" evidence="3">
    <location>
        <begin position="26"/>
        <end position="1677"/>
    </location>
</feature>
<dbReference type="Proteomes" id="UP001198220">
    <property type="component" value="Unassembled WGS sequence"/>
</dbReference>
<gene>
    <name evidence="5" type="ORF">LKD36_15540</name>
</gene>
<keyword evidence="6" id="KW-1185">Reference proteome</keyword>
<feature type="signal peptide" evidence="3">
    <location>
        <begin position="1"/>
        <end position="25"/>
    </location>
</feature>
<evidence type="ECO:0000313" key="6">
    <source>
        <dbReference type="Proteomes" id="UP001198220"/>
    </source>
</evidence>
<evidence type="ECO:0000259" key="4">
    <source>
        <dbReference type="Pfam" id="PF18998"/>
    </source>
</evidence>
<comment type="caution">
    <text evidence="5">The sequence shown here is derived from an EMBL/GenBank/DDBJ whole genome shotgun (WGS) entry which is preliminary data.</text>
</comment>
<feature type="region of interest" description="Disordered" evidence="1">
    <location>
        <begin position="32"/>
        <end position="151"/>
    </location>
</feature>
<accession>A0AAE3DCP3</accession>
<evidence type="ECO:0000256" key="1">
    <source>
        <dbReference type="SAM" id="MobiDB-lite"/>
    </source>
</evidence>
<feature type="compositionally biased region" description="Low complexity" evidence="1">
    <location>
        <begin position="122"/>
        <end position="136"/>
    </location>
</feature>